<dbReference type="SUPFAM" id="SSF52540">
    <property type="entry name" value="P-loop containing nucleoside triphosphate hydrolases"/>
    <property type="match status" value="1"/>
</dbReference>
<evidence type="ECO:0000259" key="4">
    <source>
        <dbReference type="SMART" id="SM00382"/>
    </source>
</evidence>
<keyword evidence="2" id="KW-0547">Nucleotide-binding</keyword>
<dbReference type="Gene3D" id="1.10.8.60">
    <property type="match status" value="1"/>
</dbReference>
<dbReference type="Pfam" id="PF00004">
    <property type="entry name" value="AAA"/>
    <property type="match status" value="1"/>
</dbReference>
<dbReference type="AlphaFoldDB" id="S4XN73"/>
<protein>
    <recommendedName>
        <fullName evidence="4">AAA+ ATPase domain-containing protein</fullName>
    </recommendedName>
</protein>
<name>S4XN73_SORCE</name>
<feature type="domain" description="AAA+ ATPase" evidence="4">
    <location>
        <begin position="254"/>
        <end position="382"/>
    </location>
</feature>
<dbReference type="GO" id="GO:0016887">
    <property type="term" value="F:ATP hydrolysis activity"/>
    <property type="evidence" value="ECO:0007669"/>
    <property type="project" value="InterPro"/>
</dbReference>
<dbReference type="Gene3D" id="3.40.50.300">
    <property type="entry name" value="P-loop containing nucleotide triphosphate hydrolases"/>
    <property type="match status" value="1"/>
</dbReference>
<dbReference type="EMBL" id="CP003969">
    <property type="protein sequence ID" value="AGP33210.1"/>
    <property type="molecule type" value="Genomic_DNA"/>
</dbReference>
<gene>
    <name evidence="5" type="ORF">SCE1572_01045</name>
</gene>
<evidence type="ECO:0000256" key="1">
    <source>
        <dbReference type="ARBA" id="ARBA00006914"/>
    </source>
</evidence>
<comment type="similarity">
    <text evidence="1">Belongs to the AAA ATPase family.</text>
</comment>
<dbReference type="Proteomes" id="UP000014803">
    <property type="component" value="Chromosome"/>
</dbReference>
<dbReference type="PATRIC" id="fig|1254432.3.peg.222"/>
<reference evidence="5 6" key="1">
    <citation type="journal article" date="2013" name="Sci. Rep.">
        <title>Extraordinary expansion of a Sorangium cellulosum genome from an alkaline milieu.</title>
        <authorList>
            <person name="Han K."/>
            <person name="Li Z.F."/>
            <person name="Peng R."/>
            <person name="Zhu L.P."/>
            <person name="Zhou T."/>
            <person name="Wang L.G."/>
            <person name="Li S.G."/>
            <person name="Zhang X.B."/>
            <person name="Hu W."/>
            <person name="Wu Z.H."/>
            <person name="Qin N."/>
            <person name="Li Y.Z."/>
        </authorList>
    </citation>
    <scope>NUCLEOTIDE SEQUENCE [LARGE SCALE GENOMIC DNA]</scope>
    <source>
        <strain evidence="5 6">So0157-2</strain>
    </source>
</reference>
<keyword evidence="3" id="KW-0067">ATP-binding</keyword>
<dbReference type="eggNOG" id="COG1222">
    <property type="taxonomic scope" value="Bacteria"/>
</dbReference>
<dbReference type="CDD" id="cd19481">
    <property type="entry name" value="RecA-like_protease"/>
    <property type="match status" value="1"/>
</dbReference>
<dbReference type="InterPro" id="IPR003959">
    <property type="entry name" value="ATPase_AAA_core"/>
</dbReference>
<evidence type="ECO:0000256" key="3">
    <source>
        <dbReference type="ARBA" id="ARBA00022840"/>
    </source>
</evidence>
<proteinExistence type="inferred from homology"/>
<accession>S4XN73</accession>
<evidence type="ECO:0000313" key="5">
    <source>
        <dbReference type="EMBL" id="AGP33210.1"/>
    </source>
</evidence>
<dbReference type="GO" id="GO:0005524">
    <property type="term" value="F:ATP binding"/>
    <property type="evidence" value="ECO:0007669"/>
    <property type="project" value="UniProtKB-KW"/>
</dbReference>
<dbReference type="InterPro" id="IPR003593">
    <property type="entry name" value="AAA+_ATPase"/>
</dbReference>
<dbReference type="InterPro" id="IPR027417">
    <property type="entry name" value="P-loop_NTPase"/>
</dbReference>
<dbReference type="PANTHER" id="PTHR23073">
    <property type="entry name" value="26S PROTEASOME REGULATORY SUBUNIT"/>
    <property type="match status" value="1"/>
</dbReference>
<evidence type="ECO:0000256" key="2">
    <source>
        <dbReference type="ARBA" id="ARBA00022741"/>
    </source>
</evidence>
<dbReference type="InterPro" id="IPR050221">
    <property type="entry name" value="26S_Proteasome_ATPase"/>
</dbReference>
<dbReference type="STRING" id="1254432.SCE1572_01045"/>
<organism evidence="5 6">
    <name type="scientific">Sorangium cellulosum So0157-2</name>
    <dbReference type="NCBI Taxonomy" id="1254432"/>
    <lineage>
        <taxon>Bacteria</taxon>
        <taxon>Pseudomonadati</taxon>
        <taxon>Myxococcota</taxon>
        <taxon>Polyangia</taxon>
        <taxon>Polyangiales</taxon>
        <taxon>Polyangiaceae</taxon>
        <taxon>Sorangium</taxon>
    </lineage>
</organism>
<dbReference type="SMART" id="SM00382">
    <property type="entry name" value="AAA"/>
    <property type="match status" value="1"/>
</dbReference>
<evidence type="ECO:0000313" key="6">
    <source>
        <dbReference type="Proteomes" id="UP000014803"/>
    </source>
</evidence>
<dbReference type="HOGENOM" id="CLU_034277_0_0_7"/>
<sequence length="470" mass="51666">MVVVTKMTDPKLDPSTFGASFQAFLEQMTAQAPAQEPEIRRRIREHLGGDPAQMPVVSEQFAKYEHPNLHLALQAYLGQPEREAELFGITSTHEMFTARLSQIASPRSAMPGAGIDVGPVEYVNLPLDQGRVIACVRSGVHLVRRGEQRLVVYVSASAGWRESLTLEVMAAERAEAEAVLAEVRNTMRARSIYRGHVISLDQPQQGTIDVRFHRLPAIGKDEIILPQGLLERIERQAVRFAELRGELRAMGRHLKRGMLLHGPPGTGKTLTAMYLAGQMPDRTVILLTGRGMGLIEQSCALARLLEPATVILEDVDLVAEERTRQCAGSNAVLFELLNQMDGLSDDADILFILTTNRPDILEPALAARPGRIDQALEVPLPDEGCRRRLFELYGRGLELRLSQLDAFVARTKGVSAAFLRELLRKAALFAADEGAGRVVEDRHIDTALRELAVEGGKLTQSLLGASAMSE</sequence>
<dbReference type="KEGG" id="scu:SCE1572_01045"/>